<dbReference type="Proteomes" id="UP000695562">
    <property type="component" value="Unassembled WGS sequence"/>
</dbReference>
<gene>
    <name evidence="5" type="ORF">CYY_007204</name>
</gene>
<feature type="compositionally biased region" description="Acidic residues" evidence="3">
    <location>
        <begin position="274"/>
        <end position="288"/>
    </location>
</feature>
<feature type="domain" description="Pseudouridine synthase RsuA/RluA-like" evidence="4">
    <location>
        <begin position="68"/>
        <end position="205"/>
    </location>
</feature>
<keyword evidence="6" id="KW-1185">Reference proteome</keyword>
<keyword evidence="2" id="KW-0694">RNA-binding</keyword>
<feature type="region of interest" description="Disordered" evidence="3">
    <location>
        <begin position="422"/>
        <end position="535"/>
    </location>
</feature>
<dbReference type="EMBL" id="AJWJ01000370">
    <property type="protein sequence ID" value="KAF2071488.1"/>
    <property type="molecule type" value="Genomic_DNA"/>
</dbReference>
<dbReference type="PANTHER" id="PTHR47683:SF2">
    <property type="entry name" value="RNA-BINDING S4 DOMAIN-CONTAINING PROTEIN"/>
    <property type="match status" value="1"/>
</dbReference>
<evidence type="ECO:0000256" key="1">
    <source>
        <dbReference type="ARBA" id="ARBA00023235"/>
    </source>
</evidence>
<name>A0A8J4UY62_9MYCE</name>
<feature type="region of interest" description="Disordered" evidence="3">
    <location>
        <begin position="335"/>
        <end position="369"/>
    </location>
</feature>
<evidence type="ECO:0000259" key="4">
    <source>
        <dbReference type="Pfam" id="PF00849"/>
    </source>
</evidence>
<dbReference type="AlphaFoldDB" id="A0A8J4UY62"/>
<evidence type="ECO:0000313" key="6">
    <source>
        <dbReference type="Proteomes" id="UP000695562"/>
    </source>
</evidence>
<dbReference type="InterPro" id="IPR020103">
    <property type="entry name" value="PsdUridine_synth_cat_dom_sf"/>
</dbReference>
<dbReference type="GO" id="GO:0009982">
    <property type="term" value="F:pseudouridine synthase activity"/>
    <property type="evidence" value="ECO:0007669"/>
    <property type="project" value="InterPro"/>
</dbReference>
<dbReference type="Pfam" id="PF00849">
    <property type="entry name" value="PseudoU_synth_2"/>
    <property type="match status" value="1"/>
</dbReference>
<dbReference type="Gene3D" id="3.30.70.1560">
    <property type="entry name" value="Alpha-L RNA-binding motif"/>
    <property type="match status" value="1"/>
</dbReference>
<sequence>MNNLLNKKLRLDRLLSNLGLCTRSNVNGYLNEKRVTCLGKKVSPSDKVNPKDIKIDGKPLEHFTSLSIAIHKPNGYICSTSPDGENKIIYDLLPKEYVSRKPILSIAGRLDKWVTGLVIMSQDGKLVERIITPKDDGCGKDYEVVLKDSIKGHEKELFESGTLLLRGEDKPCKPSGFQVLDQEKNKIKVTLYEGRYHQVRRMCAAVDNKAIEIHRTRVGPVELGDLPLGKWRFLSEKELLELNKIEATQTIKRKEKYRSASKYDNDELFGNEKEEQEEEDDDEEDYDQDDRFNEIDEEIDQDNQEEEEKVDLVKIDYEAKLAQLIQEEQGSMSKSIINPSGKLTSTISSSIQEQNPIEQEQEEDEEKEKEVKFNIEELNRSMIKTLNSLEESSNPSDPYQKIRNQIHDNFRAMILQRNKNAQFDENGNVLPKGKRPSRIEKDEMSDEELEKRIQEDEDFKIIKREMEGMPSDEFVQENDDDKVQEKNQANIYKIDSSPLSSQELRKTQFYNSKKRQTGKGSKNLTRRASKPTKKN</sequence>
<feature type="compositionally biased region" description="Basic and acidic residues" evidence="3">
    <location>
        <begin position="449"/>
        <end position="467"/>
    </location>
</feature>
<evidence type="ECO:0000256" key="2">
    <source>
        <dbReference type="PROSITE-ProRule" id="PRU00182"/>
    </source>
</evidence>
<dbReference type="NCBIfam" id="TIGR00093">
    <property type="entry name" value="pseudouridine synthase"/>
    <property type="match status" value="1"/>
</dbReference>
<keyword evidence="1" id="KW-0413">Isomerase</keyword>
<organism evidence="5 6">
    <name type="scientific">Polysphondylium violaceum</name>
    <dbReference type="NCBI Taxonomy" id="133409"/>
    <lineage>
        <taxon>Eukaryota</taxon>
        <taxon>Amoebozoa</taxon>
        <taxon>Evosea</taxon>
        <taxon>Eumycetozoa</taxon>
        <taxon>Dictyostelia</taxon>
        <taxon>Dictyosteliales</taxon>
        <taxon>Dictyosteliaceae</taxon>
        <taxon>Polysphondylium</taxon>
    </lineage>
</organism>
<dbReference type="InterPro" id="IPR050343">
    <property type="entry name" value="RsuA_PseudoU_synthase"/>
</dbReference>
<feature type="compositionally biased region" description="Basic and acidic residues" evidence="3">
    <location>
        <begin position="262"/>
        <end position="273"/>
    </location>
</feature>
<dbReference type="OrthoDB" id="440619at2759"/>
<dbReference type="SUPFAM" id="SSF55174">
    <property type="entry name" value="Alpha-L RNA-binding motif"/>
    <property type="match status" value="1"/>
</dbReference>
<dbReference type="InterPro" id="IPR020094">
    <property type="entry name" value="TruA/RsuA/RluB/E/F_N"/>
</dbReference>
<dbReference type="GO" id="GO:0001522">
    <property type="term" value="P:pseudouridine synthesis"/>
    <property type="evidence" value="ECO:0007669"/>
    <property type="project" value="InterPro"/>
</dbReference>
<dbReference type="Gene3D" id="3.30.70.580">
    <property type="entry name" value="Pseudouridine synthase I, catalytic domain, N-terminal subdomain"/>
    <property type="match status" value="1"/>
</dbReference>
<feature type="compositionally biased region" description="Basic residues" evidence="3">
    <location>
        <begin position="524"/>
        <end position="535"/>
    </location>
</feature>
<reference evidence="5" key="1">
    <citation type="submission" date="2020-01" db="EMBL/GenBank/DDBJ databases">
        <title>Development of genomics and gene disruption for Polysphondylium violaceum indicates a role for the polyketide synthase stlB in stalk morphogenesis.</title>
        <authorList>
            <person name="Narita B."/>
            <person name="Kawabe Y."/>
            <person name="Kin K."/>
            <person name="Saito T."/>
            <person name="Gibbs R."/>
            <person name="Kuspa A."/>
            <person name="Muzny D."/>
            <person name="Queller D."/>
            <person name="Richards S."/>
            <person name="Strassman J."/>
            <person name="Sucgang R."/>
            <person name="Worley K."/>
            <person name="Schaap P."/>
        </authorList>
    </citation>
    <scope>NUCLEOTIDE SEQUENCE</scope>
    <source>
        <strain evidence="5">QSvi11</strain>
    </source>
</reference>
<dbReference type="Gene3D" id="3.10.290.10">
    <property type="entry name" value="RNA-binding S4 domain"/>
    <property type="match status" value="1"/>
</dbReference>
<dbReference type="GO" id="GO:0003723">
    <property type="term" value="F:RNA binding"/>
    <property type="evidence" value="ECO:0007669"/>
    <property type="project" value="UniProtKB-KW"/>
</dbReference>
<dbReference type="SUPFAM" id="SSF55120">
    <property type="entry name" value="Pseudouridine synthase"/>
    <property type="match status" value="1"/>
</dbReference>
<feature type="region of interest" description="Disordered" evidence="3">
    <location>
        <begin position="262"/>
        <end position="288"/>
    </location>
</feature>
<protein>
    <recommendedName>
        <fullName evidence="4">Pseudouridine synthase RsuA/RluA-like domain-containing protein</fullName>
    </recommendedName>
</protein>
<dbReference type="InterPro" id="IPR042092">
    <property type="entry name" value="PsdUridine_s_RsuA/RluB/E/F_cat"/>
</dbReference>
<dbReference type="InterPro" id="IPR006145">
    <property type="entry name" value="PsdUridine_synth_RsuA/RluA"/>
</dbReference>
<feature type="compositionally biased region" description="Polar residues" evidence="3">
    <location>
        <begin position="335"/>
        <end position="346"/>
    </location>
</feature>
<dbReference type="InterPro" id="IPR000748">
    <property type="entry name" value="PsdUridine_synth_RsuA/RluB/E/F"/>
</dbReference>
<dbReference type="PANTHER" id="PTHR47683">
    <property type="entry name" value="PSEUDOURIDINE SYNTHASE FAMILY PROTEIN-RELATED"/>
    <property type="match status" value="1"/>
</dbReference>
<comment type="caution">
    <text evidence="5">The sequence shown here is derived from an EMBL/GenBank/DDBJ whole genome shotgun (WGS) entry which is preliminary data.</text>
</comment>
<proteinExistence type="predicted"/>
<evidence type="ECO:0000313" key="5">
    <source>
        <dbReference type="EMBL" id="KAF2071488.1"/>
    </source>
</evidence>
<accession>A0A8J4UY62</accession>
<dbReference type="PROSITE" id="PS50889">
    <property type="entry name" value="S4"/>
    <property type="match status" value="1"/>
</dbReference>
<dbReference type="InterPro" id="IPR036986">
    <property type="entry name" value="S4_RNA-bd_sf"/>
</dbReference>
<evidence type="ECO:0000256" key="3">
    <source>
        <dbReference type="SAM" id="MobiDB-lite"/>
    </source>
</evidence>
<feature type="compositionally biased region" description="Low complexity" evidence="3">
    <location>
        <begin position="347"/>
        <end position="358"/>
    </location>
</feature>